<dbReference type="EC" id="3.6.1.54" evidence="10"/>
<evidence type="ECO:0000313" key="12">
    <source>
        <dbReference type="EMBL" id="TXF99593.1"/>
    </source>
</evidence>
<evidence type="ECO:0000256" key="7">
    <source>
        <dbReference type="ARBA" id="ARBA00023098"/>
    </source>
</evidence>
<comment type="caution">
    <text evidence="12">The sequence shown here is derived from an EMBL/GenBank/DDBJ whole genome shotgun (WGS) entry which is preliminary data.</text>
</comment>
<keyword evidence="7 10" id="KW-0443">Lipid metabolism</keyword>
<evidence type="ECO:0000256" key="2">
    <source>
        <dbReference type="ARBA" id="ARBA00022516"/>
    </source>
</evidence>
<feature type="binding site" evidence="10">
    <location>
        <begin position="86"/>
        <end position="87"/>
    </location>
    <ligand>
        <name>substrate</name>
    </ligand>
</feature>
<keyword evidence="5 10" id="KW-0479">Metal-binding</keyword>
<dbReference type="GO" id="GO:0030145">
    <property type="term" value="F:manganese ion binding"/>
    <property type="evidence" value="ECO:0007669"/>
    <property type="project" value="UniProtKB-UniRule"/>
</dbReference>
<dbReference type="Proteomes" id="UP000321413">
    <property type="component" value="Unassembled WGS sequence"/>
</dbReference>
<feature type="binding site" evidence="10">
    <location>
        <position position="47"/>
    </location>
    <ligand>
        <name>Mn(2+)</name>
        <dbReference type="ChEBI" id="CHEBI:29035"/>
        <label>2</label>
    </ligand>
</feature>
<feature type="domain" description="Calcineurin-like phosphoesterase" evidence="11">
    <location>
        <begin position="10"/>
        <end position="206"/>
    </location>
</feature>
<evidence type="ECO:0000256" key="6">
    <source>
        <dbReference type="ARBA" id="ARBA00022801"/>
    </source>
</evidence>
<feature type="binding site" evidence="10">
    <location>
        <position position="202"/>
    </location>
    <ligand>
        <name>substrate</name>
    </ligand>
</feature>
<dbReference type="InterPro" id="IPR010138">
    <property type="entry name" value="UDP-diacylglucosamine_Hdrlase"/>
</dbReference>
<keyword evidence="1 10" id="KW-1003">Cell membrane</keyword>
<dbReference type="Gene3D" id="3.60.21.10">
    <property type="match status" value="1"/>
</dbReference>
<feature type="binding site" evidence="10">
    <location>
        <position position="16"/>
    </location>
    <ligand>
        <name>Mn(2+)</name>
        <dbReference type="ChEBI" id="CHEBI:29035"/>
        <label>1</label>
    </ligand>
</feature>
<comment type="pathway">
    <text evidence="10">Glycolipid biosynthesis; lipid IV(A) biosynthesis; lipid IV(A) from (3R)-3-hydroxytetradecanoyl-[acyl-carrier-protein] and UDP-N-acetyl-alpha-D-glucosamine: step 4/6.</text>
</comment>
<sequence length="255" mass="28061">MTLIARPFALFISDLHLQVSHPRTLEAFLAFMKERAVHAERLYLLGDIFEYWAGDDDLADPFNAQVVAAIRAVADAGTAVYWMAGNRDFLVGDGFAQAAGLQLLQDPHVIEAGPRTVALLHGDAQCTLDTAYMAFRAQVRQPAWQANFLGMPLAQRKAIIAGLRQGSRDAHTEKSYETVDVTPAAIDAVFADTGADVMIHGHTHRPAVHEHGDRLRYVLPDWELDAEPVRGGWFALHADGSIVRHDHAELTLPAQ</sequence>
<comment type="cofactor">
    <cofactor evidence="10">
        <name>Mn(2+)</name>
        <dbReference type="ChEBI" id="CHEBI:29035"/>
    </cofactor>
    <text evidence="10">Binds 2 Mn(2+) ions per subunit in a binuclear metal center.</text>
</comment>
<keyword evidence="13" id="KW-1185">Reference proteome</keyword>
<comment type="catalytic activity">
    <reaction evidence="10">
        <text>UDP-2-N,3-O-bis[(3R)-3-hydroxytetradecanoyl]-alpha-D-glucosamine + H2O = 2-N,3-O-bis[(3R)-3-hydroxytetradecanoyl]-alpha-D-glucosaminyl 1-phosphate + UMP + 2 H(+)</text>
        <dbReference type="Rhea" id="RHEA:25213"/>
        <dbReference type="ChEBI" id="CHEBI:15377"/>
        <dbReference type="ChEBI" id="CHEBI:15378"/>
        <dbReference type="ChEBI" id="CHEBI:57865"/>
        <dbReference type="ChEBI" id="CHEBI:57957"/>
        <dbReference type="ChEBI" id="CHEBI:78847"/>
        <dbReference type="EC" id="3.6.1.54"/>
    </reaction>
</comment>
<dbReference type="UniPathway" id="UPA00359">
    <property type="reaction ID" value="UER00480"/>
</dbReference>
<dbReference type="NCBIfam" id="NF003743">
    <property type="entry name" value="PRK05340.1"/>
    <property type="match status" value="1"/>
</dbReference>
<dbReference type="InterPro" id="IPR004843">
    <property type="entry name" value="Calcineurin-like_PHP"/>
</dbReference>
<keyword evidence="6 10" id="KW-0378">Hydrolase</keyword>
<comment type="subcellular location">
    <subcellularLocation>
        <location evidence="10">Cell inner membrane</location>
        <topology evidence="10">Peripheral membrane protein</topology>
        <orientation evidence="10">Cytoplasmic side</orientation>
    </subcellularLocation>
</comment>
<protein>
    <recommendedName>
        <fullName evidence="10">UDP-2,3-diacylglucosamine hydrolase</fullName>
        <ecNumber evidence="10">3.6.1.54</ecNumber>
    </recommendedName>
    <alternativeName>
        <fullName evidence="10">UDP-2,3-diacylglucosamine diphosphatase</fullName>
    </alternativeName>
</protein>
<dbReference type="NCBIfam" id="TIGR01854">
    <property type="entry name" value="lipid_A_lpxH"/>
    <property type="match status" value="1"/>
</dbReference>
<reference evidence="12 13" key="1">
    <citation type="submission" date="2019-08" db="EMBL/GenBank/DDBJ databases">
        <title>Massilia golmudensis sp. nov., isolated from sand in the Qinghai-Tibetan Plateau.</title>
        <authorList>
            <person name="Zhang B."/>
        </authorList>
    </citation>
    <scope>NUCLEOTIDE SEQUENCE [LARGE SCALE GENOMIC DNA]</scope>
    <source>
        <strain evidence="12 13">GEM5</strain>
    </source>
</reference>
<evidence type="ECO:0000259" key="11">
    <source>
        <dbReference type="Pfam" id="PF00149"/>
    </source>
</evidence>
<evidence type="ECO:0000256" key="4">
    <source>
        <dbReference type="ARBA" id="ARBA00022556"/>
    </source>
</evidence>
<comment type="function">
    <text evidence="10">Hydrolyzes the pyrophosphate bond of UDP-2,3-diacylglucosamine to yield 2,3-diacylglucosamine 1-phosphate (lipid X) and UMP by catalyzing the attack of water at the alpha-P atom. Involved in the biosynthesis of lipid A, a phosphorylated glycolipid that anchors the lipopolysaccharide to the outer membrane of the cell.</text>
</comment>
<dbReference type="EMBL" id="VPFD01000012">
    <property type="protein sequence ID" value="TXF99593.1"/>
    <property type="molecule type" value="Genomic_DNA"/>
</dbReference>
<evidence type="ECO:0000256" key="10">
    <source>
        <dbReference type="HAMAP-Rule" id="MF_00575"/>
    </source>
</evidence>
<comment type="caution">
    <text evidence="10">Lacks conserved residue(s) required for the propagation of feature annotation.</text>
</comment>
<dbReference type="InterPro" id="IPR029052">
    <property type="entry name" value="Metallo-depent_PP-like"/>
</dbReference>
<comment type="similarity">
    <text evidence="10">Belongs to the LpxH family.</text>
</comment>
<feature type="binding site" evidence="10">
    <location>
        <position position="202"/>
    </location>
    <ligand>
        <name>Mn(2+)</name>
        <dbReference type="ChEBI" id="CHEBI:29035"/>
        <label>2</label>
    </ligand>
</feature>
<dbReference type="PANTHER" id="PTHR34990:SF1">
    <property type="entry name" value="UDP-2,3-DIACYLGLUCOSAMINE HYDROLASE"/>
    <property type="match status" value="1"/>
</dbReference>
<evidence type="ECO:0000256" key="3">
    <source>
        <dbReference type="ARBA" id="ARBA00022519"/>
    </source>
</evidence>
<dbReference type="GO" id="GO:0009245">
    <property type="term" value="P:lipid A biosynthetic process"/>
    <property type="evidence" value="ECO:0007669"/>
    <property type="project" value="UniProtKB-UniRule"/>
</dbReference>
<feature type="binding site" evidence="10">
    <location>
        <position position="167"/>
    </location>
    <ligand>
        <name>substrate</name>
    </ligand>
</feature>
<feature type="binding site" evidence="10">
    <location>
        <position position="121"/>
    </location>
    <ligand>
        <name>Mn(2+)</name>
        <dbReference type="ChEBI" id="CHEBI:29035"/>
        <label>2</label>
    </ligand>
</feature>
<proteinExistence type="inferred from homology"/>
<dbReference type="PANTHER" id="PTHR34990">
    <property type="entry name" value="UDP-2,3-DIACYLGLUCOSAMINE HYDROLASE-RELATED"/>
    <property type="match status" value="1"/>
</dbReference>
<feature type="binding site" evidence="10">
    <location>
        <position position="14"/>
    </location>
    <ligand>
        <name>Mn(2+)</name>
        <dbReference type="ChEBI" id="CHEBI:29035"/>
        <label>1</label>
    </ligand>
</feature>
<dbReference type="AlphaFoldDB" id="A0A5C7G1I3"/>
<keyword evidence="3 10" id="KW-0997">Cell inner membrane</keyword>
<keyword evidence="4 10" id="KW-0441">Lipid A biosynthesis</keyword>
<keyword evidence="2 10" id="KW-0444">Lipid biosynthesis</keyword>
<feature type="binding site" evidence="10">
    <location>
        <position position="204"/>
    </location>
    <ligand>
        <name>Mn(2+)</name>
        <dbReference type="ChEBI" id="CHEBI:29035"/>
        <label>1</label>
    </ligand>
</feature>
<dbReference type="Pfam" id="PF00149">
    <property type="entry name" value="Metallophos"/>
    <property type="match status" value="1"/>
</dbReference>
<evidence type="ECO:0000256" key="1">
    <source>
        <dbReference type="ARBA" id="ARBA00022475"/>
    </source>
</evidence>
<evidence type="ECO:0000256" key="9">
    <source>
        <dbReference type="ARBA" id="ARBA00023211"/>
    </source>
</evidence>
<dbReference type="HAMAP" id="MF_00575">
    <property type="entry name" value="LpxH"/>
    <property type="match status" value="1"/>
</dbReference>
<dbReference type="GO" id="GO:0019897">
    <property type="term" value="C:extrinsic component of plasma membrane"/>
    <property type="evidence" value="ECO:0007669"/>
    <property type="project" value="UniProtKB-UniRule"/>
</dbReference>
<keyword evidence="9 10" id="KW-0464">Manganese</keyword>
<dbReference type="GO" id="GO:0005737">
    <property type="term" value="C:cytoplasm"/>
    <property type="evidence" value="ECO:0007669"/>
    <property type="project" value="InterPro"/>
</dbReference>
<dbReference type="RefSeq" id="WP_147935079.1">
    <property type="nucleotide sequence ID" value="NZ_VPFD01000012.1"/>
</dbReference>
<evidence type="ECO:0000313" key="13">
    <source>
        <dbReference type="Proteomes" id="UP000321413"/>
    </source>
</evidence>
<feature type="binding site" evidence="10">
    <location>
        <position position="86"/>
    </location>
    <ligand>
        <name>Mn(2+)</name>
        <dbReference type="ChEBI" id="CHEBI:29035"/>
        <label>2</label>
    </ligand>
</feature>
<dbReference type="GO" id="GO:0008758">
    <property type="term" value="F:UDP-2,3-diacylglucosamine hydrolase activity"/>
    <property type="evidence" value="ECO:0007669"/>
    <property type="project" value="UniProtKB-UniRule"/>
</dbReference>
<keyword evidence="8 10" id="KW-0472">Membrane</keyword>
<feature type="binding site" evidence="10">
    <location>
        <position position="129"/>
    </location>
    <ligand>
        <name>substrate</name>
    </ligand>
</feature>
<gene>
    <name evidence="10" type="primary">lpxH</name>
    <name evidence="12" type="ORF">FVD38_12310</name>
</gene>
<evidence type="ECO:0000256" key="8">
    <source>
        <dbReference type="ARBA" id="ARBA00023136"/>
    </source>
</evidence>
<feature type="binding site" evidence="10">
    <location>
        <position position="174"/>
    </location>
    <ligand>
        <name>substrate</name>
    </ligand>
</feature>
<feature type="binding site" evidence="10">
    <location>
        <position position="47"/>
    </location>
    <ligand>
        <name>Mn(2+)</name>
        <dbReference type="ChEBI" id="CHEBI:29035"/>
        <label>1</label>
    </ligand>
</feature>
<evidence type="ECO:0000256" key="5">
    <source>
        <dbReference type="ARBA" id="ARBA00022723"/>
    </source>
</evidence>
<dbReference type="CDD" id="cd07398">
    <property type="entry name" value="MPP_YbbF-LpxH"/>
    <property type="match status" value="1"/>
</dbReference>
<name>A0A5C7G1I3_9BURK</name>
<organism evidence="12 13">
    <name type="scientific">Massilia arenae</name>
    <dbReference type="NCBI Taxonomy" id="2603288"/>
    <lineage>
        <taxon>Bacteria</taxon>
        <taxon>Pseudomonadati</taxon>
        <taxon>Pseudomonadota</taxon>
        <taxon>Betaproteobacteria</taxon>
        <taxon>Burkholderiales</taxon>
        <taxon>Oxalobacteraceae</taxon>
        <taxon>Telluria group</taxon>
        <taxon>Massilia</taxon>
    </lineage>
</organism>
<dbReference type="InterPro" id="IPR043461">
    <property type="entry name" value="LpxH-like"/>
</dbReference>
<dbReference type="SUPFAM" id="SSF56300">
    <property type="entry name" value="Metallo-dependent phosphatases"/>
    <property type="match status" value="1"/>
</dbReference>
<accession>A0A5C7G1I3</accession>